<dbReference type="EMBL" id="CP067420">
    <property type="protein sequence ID" value="QQP89307.1"/>
    <property type="molecule type" value="Genomic_DNA"/>
</dbReference>
<evidence type="ECO:0000313" key="2">
    <source>
        <dbReference type="EMBL" id="QQP89307.1"/>
    </source>
</evidence>
<keyword evidence="3" id="KW-1185">Reference proteome</keyword>
<evidence type="ECO:0000313" key="3">
    <source>
        <dbReference type="Proteomes" id="UP000595197"/>
    </source>
</evidence>
<evidence type="ECO:0000256" key="1">
    <source>
        <dbReference type="SAM" id="Phobius"/>
    </source>
</evidence>
<proteinExistence type="predicted"/>
<name>A0ABX7B571_9PROT</name>
<keyword evidence="1" id="KW-1133">Transmembrane helix</keyword>
<evidence type="ECO:0008006" key="4">
    <source>
        <dbReference type="Google" id="ProtNLM"/>
    </source>
</evidence>
<dbReference type="RefSeq" id="WP_201075404.1">
    <property type="nucleotide sequence ID" value="NZ_CP067420.1"/>
</dbReference>
<keyword evidence="1" id="KW-0812">Transmembrane</keyword>
<sequence length="244" mass="25696">MQSRLKVNSAFLSFTLIGVLLLAILFRFIDDQQDRIGNFEEEAELSFTQGMTLVSLIRTAQLEMVRVGVASKEGSAGLRSGRPQDGADEYGTALLRFELTLARAGDLARALHLTAEAEALNAVGRRFHALAVRHADRTSRLADDKTGPPSGSADAVEGLDGDAAQLEAELERLATAVMEKPAGLLEPLRSVADGVRTLSMSGIALGVAGFLLGGAISAVVRNAIIRPILDIAAFMTAVGKAGAK</sequence>
<accession>A0ABX7B571</accession>
<reference evidence="2" key="1">
    <citation type="submission" date="2021-02" db="EMBL/GenBank/DDBJ databases">
        <title>Skermanella TT6 skin isolate.</title>
        <authorList>
            <person name="Lee K."/>
            <person name="Ganzorig M."/>
        </authorList>
    </citation>
    <scope>NUCLEOTIDE SEQUENCE</scope>
    <source>
        <strain evidence="2">TT6</strain>
    </source>
</reference>
<organism evidence="2 3">
    <name type="scientific">Skermanella cutis</name>
    <dbReference type="NCBI Taxonomy" id="2775420"/>
    <lineage>
        <taxon>Bacteria</taxon>
        <taxon>Pseudomonadati</taxon>
        <taxon>Pseudomonadota</taxon>
        <taxon>Alphaproteobacteria</taxon>
        <taxon>Rhodospirillales</taxon>
        <taxon>Azospirillaceae</taxon>
        <taxon>Skermanella</taxon>
    </lineage>
</organism>
<keyword evidence="1" id="KW-0472">Membrane</keyword>
<protein>
    <recommendedName>
        <fullName evidence="4">Chemotaxis methyl-accepting receptor HlyB-like 4HB MCP domain-containing protein</fullName>
    </recommendedName>
</protein>
<feature type="transmembrane region" description="Helical" evidence="1">
    <location>
        <begin position="198"/>
        <end position="220"/>
    </location>
</feature>
<feature type="transmembrane region" description="Helical" evidence="1">
    <location>
        <begin position="7"/>
        <end position="29"/>
    </location>
</feature>
<dbReference type="Proteomes" id="UP000595197">
    <property type="component" value="Chromosome"/>
</dbReference>
<gene>
    <name evidence="2" type="ORF">IGS68_25520</name>
</gene>